<feature type="compositionally biased region" description="Basic and acidic residues" evidence="1">
    <location>
        <begin position="11"/>
        <end position="24"/>
    </location>
</feature>
<evidence type="ECO:0000313" key="5">
    <source>
        <dbReference type="Proteomes" id="UP001385951"/>
    </source>
</evidence>
<dbReference type="GO" id="GO:0003729">
    <property type="term" value="F:mRNA binding"/>
    <property type="evidence" value="ECO:0007669"/>
    <property type="project" value="TreeGrafter"/>
</dbReference>
<dbReference type="PANTHER" id="PTHR12412">
    <property type="entry name" value="CAP BINDING PROTEIN"/>
    <property type="match status" value="1"/>
</dbReference>
<dbReference type="GO" id="GO:0005846">
    <property type="term" value="C:nuclear cap binding complex"/>
    <property type="evidence" value="ECO:0007669"/>
    <property type="project" value="InterPro"/>
</dbReference>
<dbReference type="Pfam" id="PF09090">
    <property type="entry name" value="MIF4G_like_2"/>
    <property type="match status" value="1"/>
</dbReference>
<dbReference type="Gene3D" id="1.25.40.180">
    <property type="match status" value="3"/>
</dbReference>
<dbReference type="InterPro" id="IPR027159">
    <property type="entry name" value="CBP80"/>
</dbReference>
<feature type="compositionally biased region" description="Basic residues" evidence="1">
    <location>
        <begin position="1"/>
        <end position="10"/>
    </location>
</feature>
<feature type="domain" description="MIF4G-like type 2" evidence="3">
    <location>
        <begin position="528"/>
        <end position="831"/>
    </location>
</feature>
<feature type="domain" description="MIF4G-like type 1" evidence="2">
    <location>
        <begin position="321"/>
        <end position="509"/>
    </location>
</feature>
<dbReference type="GO" id="GO:0000339">
    <property type="term" value="F:RNA cap binding"/>
    <property type="evidence" value="ECO:0007669"/>
    <property type="project" value="InterPro"/>
</dbReference>
<dbReference type="PANTHER" id="PTHR12412:SF2">
    <property type="entry name" value="NUCLEAR CAP-BINDING PROTEIN SUBUNIT 1"/>
    <property type="match status" value="1"/>
</dbReference>
<dbReference type="GO" id="GO:0006406">
    <property type="term" value="P:mRNA export from nucleus"/>
    <property type="evidence" value="ECO:0007669"/>
    <property type="project" value="InterPro"/>
</dbReference>
<sequence>MSYHRRRNNHRGYEDDFRREVDETPEQKLKNTIIKMGEVDPVQEVPRLAKQLREEPALNAPVIAEGFRIAVTEQPFKIPYYAALLRELYDPPADAEESTSSSPTLGRQILEDFWKGFQASLDKLVWREMRLSIQLFAHLTIAEVITTQTMFELLRSFAAVLDEFGVSHGRAKKAALCASEGLMISGSIIKENPSINVIDIMSTIQAYIESTIDAKKLVQPTVALHSDSVTVESADELLDAALSALQILNASDFAQTSDSFPQPYINAPRPITAPFELPSVLVPPEVIELDSLSTDSGEDALVKKEEWPEFYIRIFDNDVSPDPTTPVGYAVRTGLLDLIDIFEVNRKECARLLLEFPKWTLPGTFKPRPGAPPQEPVSGKDWQLESTLIETILSTLFLLPESSHKATYYIALITELCKLSPSTIGPAVGKSIRKLYNLLADGLDVEIALRFVEWFSIHMSNFNFQWVWKEWMPDLELSLQHPRRTFMRRAVDFEIRLSYYDRIIKTLPEPMQNPDLKLVPAQAPGPDYEYDDPANAYHDAAQTVLNLIRGRAKADDVIVHLQGLKNSLETTDSDTNIDSVIRSIAVQSLLHIGSRSFSHFLNAIERYLPLLRNLAGGGISSGGSPNFEARKDILDAVIAFWKYTKHMIVIVCDKLMQYQIVDPTDVVAWTFLHGRQYVSTQDSSSLEAYQWLLLKGALDKANGRVVIARKRVTALRKEEDDNAARAKAKDQAAMEVDAETKPDVPIIESAALTTALKAFATLTREQKSALSRALDGFVDCLVSQTKPNPRAGEVILEKSWHNRVNWDEKEWLTWETWGWYRHFCRLYSPYLRNYAQTLGTVSFAKVGPSGDPAVELFRKIWNDATGQEA</sequence>
<dbReference type="Proteomes" id="UP001385951">
    <property type="component" value="Unassembled WGS sequence"/>
</dbReference>
<dbReference type="GO" id="GO:0005634">
    <property type="term" value="C:nucleus"/>
    <property type="evidence" value="ECO:0007669"/>
    <property type="project" value="TreeGrafter"/>
</dbReference>
<evidence type="ECO:0000313" key="4">
    <source>
        <dbReference type="EMBL" id="KAK7686089.1"/>
    </source>
</evidence>
<evidence type="ECO:0000259" key="3">
    <source>
        <dbReference type="Pfam" id="PF09090"/>
    </source>
</evidence>
<keyword evidence="5" id="KW-1185">Reference proteome</keyword>
<dbReference type="AlphaFoldDB" id="A0AAW0G430"/>
<dbReference type="InterPro" id="IPR015174">
    <property type="entry name" value="MIF4G-like_typ-2"/>
</dbReference>
<dbReference type="GO" id="GO:0000184">
    <property type="term" value="P:nuclear-transcribed mRNA catabolic process, nonsense-mediated decay"/>
    <property type="evidence" value="ECO:0007669"/>
    <property type="project" value="TreeGrafter"/>
</dbReference>
<dbReference type="InterPro" id="IPR015172">
    <property type="entry name" value="MIF4G-like_typ-1"/>
</dbReference>
<dbReference type="InterPro" id="IPR016024">
    <property type="entry name" value="ARM-type_fold"/>
</dbReference>
<feature type="region of interest" description="Disordered" evidence="1">
    <location>
        <begin position="1"/>
        <end position="24"/>
    </location>
</feature>
<protein>
    <submittedName>
        <fullName evidence="4">Uncharacterized protein</fullName>
    </submittedName>
</protein>
<evidence type="ECO:0000256" key="1">
    <source>
        <dbReference type="SAM" id="MobiDB-lite"/>
    </source>
</evidence>
<name>A0AAW0G430_9APHY</name>
<dbReference type="EMBL" id="JASBNA010000018">
    <property type="protein sequence ID" value="KAK7686089.1"/>
    <property type="molecule type" value="Genomic_DNA"/>
</dbReference>
<dbReference type="Pfam" id="PF09088">
    <property type="entry name" value="MIF4G_like"/>
    <property type="match status" value="1"/>
</dbReference>
<comment type="caution">
    <text evidence="4">The sequence shown here is derived from an EMBL/GenBank/DDBJ whole genome shotgun (WGS) entry which is preliminary data.</text>
</comment>
<dbReference type="SUPFAM" id="SSF48371">
    <property type="entry name" value="ARM repeat"/>
    <property type="match status" value="3"/>
</dbReference>
<gene>
    <name evidence="4" type="ORF">QCA50_010901</name>
</gene>
<reference evidence="4 5" key="1">
    <citation type="submission" date="2022-09" db="EMBL/GenBank/DDBJ databases">
        <authorList>
            <person name="Palmer J.M."/>
        </authorList>
    </citation>
    <scope>NUCLEOTIDE SEQUENCE [LARGE SCALE GENOMIC DNA]</scope>
    <source>
        <strain evidence="4 5">DSM 7382</strain>
    </source>
</reference>
<evidence type="ECO:0000259" key="2">
    <source>
        <dbReference type="Pfam" id="PF09088"/>
    </source>
</evidence>
<accession>A0AAW0G430</accession>
<organism evidence="4 5">
    <name type="scientific">Cerrena zonata</name>
    <dbReference type="NCBI Taxonomy" id="2478898"/>
    <lineage>
        <taxon>Eukaryota</taxon>
        <taxon>Fungi</taxon>
        <taxon>Dikarya</taxon>
        <taxon>Basidiomycota</taxon>
        <taxon>Agaricomycotina</taxon>
        <taxon>Agaricomycetes</taxon>
        <taxon>Polyporales</taxon>
        <taxon>Cerrenaceae</taxon>
        <taxon>Cerrena</taxon>
    </lineage>
</organism>
<proteinExistence type="predicted"/>